<dbReference type="PANTHER" id="PTHR23510">
    <property type="entry name" value="INNER MEMBRANE TRANSPORT PROTEIN YAJR"/>
    <property type="match status" value="1"/>
</dbReference>
<dbReference type="InterPro" id="IPR036259">
    <property type="entry name" value="MFS_trans_sf"/>
</dbReference>
<dbReference type="OrthoDB" id="370281at2759"/>
<keyword evidence="4" id="KW-0472">Membrane</keyword>
<dbReference type="Proteomes" id="UP000005239">
    <property type="component" value="Unassembled WGS sequence"/>
</dbReference>
<evidence type="ECO:0000313" key="5">
    <source>
        <dbReference type="EnsemblMetazoa" id="PPA16378.1"/>
    </source>
</evidence>
<dbReference type="AlphaFoldDB" id="A0A2A6CIY4"/>
<name>A0A2A6CIY4_PRIPA</name>
<dbReference type="EnsemblMetazoa" id="PPA16378.1">
    <property type="protein sequence ID" value="PPA16378.1"/>
    <property type="gene ID" value="WBGene00105932"/>
</dbReference>
<keyword evidence="2" id="KW-0812">Transmembrane</keyword>
<evidence type="ECO:0000256" key="2">
    <source>
        <dbReference type="ARBA" id="ARBA00022692"/>
    </source>
</evidence>
<evidence type="ECO:0000256" key="1">
    <source>
        <dbReference type="ARBA" id="ARBA00004141"/>
    </source>
</evidence>
<accession>A0A2A6CIY4</accession>
<comment type="subcellular location">
    <subcellularLocation>
        <location evidence="1">Membrane</location>
        <topology evidence="1">Multi-pass membrane protein</topology>
    </subcellularLocation>
</comment>
<evidence type="ECO:0000256" key="3">
    <source>
        <dbReference type="ARBA" id="ARBA00022989"/>
    </source>
</evidence>
<proteinExistence type="predicted"/>
<accession>A0A8R1UB59</accession>
<dbReference type="SUPFAM" id="SSF103473">
    <property type="entry name" value="MFS general substrate transporter"/>
    <property type="match status" value="1"/>
</dbReference>
<reference evidence="6" key="1">
    <citation type="journal article" date="2008" name="Nat. Genet.">
        <title>The Pristionchus pacificus genome provides a unique perspective on nematode lifestyle and parasitism.</title>
        <authorList>
            <person name="Dieterich C."/>
            <person name="Clifton S.W."/>
            <person name="Schuster L.N."/>
            <person name="Chinwalla A."/>
            <person name="Delehaunty K."/>
            <person name="Dinkelacker I."/>
            <person name="Fulton L."/>
            <person name="Fulton R."/>
            <person name="Godfrey J."/>
            <person name="Minx P."/>
            <person name="Mitreva M."/>
            <person name="Roeseler W."/>
            <person name="Tian H."/>
            <person name="Witte H."/>
            <person name="Yang S.P."/>
            <person name="Wilson R.K."/>
            <person name="Sommer R.J."/>
        </authorList>
    </citation>
    <scope>NUCLEOTIDE SEQUENCE [LARGE SCALE GENOMIC DNA]</scope>
    <source>
        <strain evidence="6">PS312</strain>
    </source>
</reference>
<dbReference type="GO" id="GO:0005765">
    <property type="term" value="C:lysosomal membrane"/>
    <property type="evidence" value="ECO:0000318"/>
    <property type="project" value="GO_Central"/>
</dbReference>
<reference evidence="5" key="2">
    <citation type="submission" date="2022-06" db="UniProtKB">
        <authorList>
            <consortium name="EnsemblMetazoa"/>
        </authorList>
    </citation>
    <scope>IDENTIFICATION</scope>
    <source>
        <strain evidence="5">PS312</strain>
    </source>
</reference>
<dbReference type="InterPro" id="IPR051068">
    <property type="entry name" value="MFS_Domain-Containing_Protein"/>
</dbReference>
<organism evidence="5 6">
    <name type="scientific">Pristionchus pacificus</name>
    <name type="common">Parasitic nematode worm</name>
    <dbReference type="NCBI Taxonomy" id="54126"/>
    <lineage>
        <taxon>Eukaryota</taxon>
        <taxon>Metazoa</taxon>
        <taxon>Ecdysozoa</taxon>
        <taxon>Nematoda</taxon>
        <taxon>Chromadorea</taxon>
        <taxon>Rhabditida</taxon>
        <taxon>Rhabditina</taxon>
        <taxon>Diplogasteromorpha</taxon>
        <taxon>Diplogasteroidea</taxon>
        <taxon>Neodiplogasteridae</taxon>
        <taxon>Pristionchus</taxon>
    </lineage>
</organism>
<gene>
    <name evidence="5" type="primary">WBGene00105932</name>
</gene>
<dbReference type="Gene3D" id="1.20.1250.20">
    <property type="entry name" value="MFS general substrate transporter like domains"/>
    <property type="match status" value="1"/>
</dbReference>
<dbReference type="PANTHER" id="PTHR23510:SF25">
    <property type="entry name" value="MFS DOMAIN-CONTAINING PROTEIN"/>
    <property type="match status" value="1"/>
</dbReference>
<protein>
    <submittedName>
        <fullName evidence="5">Membrane transporter</fullName>
    </submittedName>
</protein>
<keyword evidence="6" id="KW-1185">Reference proteome</keyword>
<sequence>MSCCVIRRDGDRPVQQSEWRRVIIATVITFLCSVENNMLSVGEWPYMQQIDPEATASFYGAAFSMSKAGHSIFAFAFAYWARKAGMKIPLLAGPAFSLVACVCYLFVEFFPSNRRWWMMFCYFLFGVGYSASVLLRSYIARVSSVENRASAYAVQNGATNVMQAIFVIADDVSLIVAPIYTSQVFAAAGYSTVEIVNGAIYVVATILWIVAWKSLKMFN</sequence>
<dbReference type="GO" id="GO:0022857">
    <property type="term" value="F:transmembrane transporter activity"/>
    <property type="evidence" value="ECO:0000318"/>
    <property type="project" value="GO_Central"/>
</dbReference>
<evidence type="ECO:0000313" key="6">
    <source>
        <dbReference type="Proteomes" id="UP000005239"/>
    </source>
</evidence>
<keyword evidence="3" id="KW-1133">Transmembrane helix</keyword>
<evidence type="ECO:0000256" key="4">
    <source>
        <dbReference type="ARBA" id="ARBA00023136"/>
    </source>
</evidence>